<accession>A0ABW9GXK3</accession>
<evidence type="ECO:0000313" key="1">
    <source>
        <dbReference type="EMBL" id="MFM9413352.1"/>
    </source>
</evidence>
<dbReference type="EMBL" id="JBJUVG010000003">
    <property type="protein sequence ID" value="MFM9413352.1"/>
    <property type="molecule type" value="Genomic_DNA"/>
</dbReference>
<evidence type="ECO:0000313" key="2">
    <source>
        <dbReference type="Proteomes" id="UP001631949"/>
    </source>
</evidence>
<proteinExistence type="predicted"/>
<keyword evidence="2" id="KW-1185">Reference proteome</keyword>
<protein>
    <submittedName>
        <fullName evidence="1">Uncharacterized protein</fullName>
    </submittedName>
</protein>
<comment type="caution">
    <text evidence="1">The sequence shown here is derived from an EMBL/GenBank/DDBJ whole genome shotgun (WGS) entry which is preliminary data.</text>
</comment>
<organism evidence="1 2">
    <name type="scientific">Peptococcus simiae</name>
    <dbReference type="NCBI Taxonomy" id="1643805"/>
    <lineage>
        <taxon>Bacteria</taxon>
        <taxon>Bacillati</taxon>
        <taxon>Bacillota</taxon>
        <taxon>Clostridia</taxon>
        <taxon>Eubacteriales</taxon>
        <taxon>Peptococcaceae</taxon>
        <taxon>Peptococcus</taxon>
    </lineage>
</organism>
<sequence length="283" mass="31294">MDVISLSAIKKAKEALEGKINAIQRGQKDDSNTLSRIEDGVGNLPGYVNGAQASIVDECQTIKLKLTDGISTITGKLTDRLDAKVSSRASAADWTADRARKVDHLDVNVSSRVSRTDFNLWKDEQNILRQTTDEVLNRMDGRIDVDVSSRASASYYTPARASKLDRLDTDVSSRASAAALQELKNRGTIKRVQRGQIAPKTRGWDERYNISRDLFKEITLPYAVNPDKSTVSASALWNMSHGSGCRGGVICSLINGNTLQIGIPFGGYLENEFYITWTVEEWY</sequence>
<gene>
    <name evidence="1" type="ORF">ACKQTC_03115</name>
</gene>
<name>A0ABW9GXK3_9FIRM</name>
<dbReference type="RefSeq" id="WP_408976970.1">
    <property type="nucleotide sequence ID" value="NZ_JBJUVG010000003.1"/>
</dbReference>
<dbReference type="Proteomes" id="UP001631949">
    <property type="component" value="Unassembled WGS sequence"/>
</dbReference>
<reference evidence="1 2" key="1">
    <citation type="journal article" date="2016" name="Int. J. Syst. Evol. Microbiol.">
        <title>Peptococcus simiae sp. nov., isolated from rhesus macaque faeces and emended description of the genus Peptococcus.</title>
        <authorList>
            <person name="Shkoporov A.N."/>
            <person name="Efimov B.A."/>
            <person name="Kondova I."/>
            <person name="Ouwerling B."/>
            <person name="Chaplin A.V."/>
            <person name="Shcherbakova V.A."/>
            <person name="Langermans J.A.M."/>
        </authorList>
    </citation>
    <scope>NUCLEOTIDE SEQUENCE [LARGE SCALE GENOMIC DNA]</scope>
    <source>
        <strain evidence="1 2">M108</strain>
    </source>
</reference>